<dbReference type="InterPro" id="IPR005158">
    <property type="entry name" value="BTAD"/>
</dbReference>
<evidence type="ECO:0000256" key="6">
    <source>
        <dbReference type="SAM" id="MobiDB-lite"/>
    </source>
</evidence>
<evidence type="ECO:0000256" key="5">
    <source>
        <dbReference type="PROSITE-ProRule" id="PRU01091"/>
    </source>
</evidence>
<dbReference type="Proteomes" id="UP001612812">
    <property type="component" value="Unassembled WGS sequence"/>
</dbReference>
<dbReference type="InterPro" id="IPR027417">
    <property type="entry name" value="P-loop_NTPase"/>
</dbReference>
<dbReference type="SMART" id="SM01043">
    <property type="entry name" value="BTAD"/>
    <property type="match status" value="1"/>
</dbReference>
<dbReference type="Pfam" id="PF03704">
    <property type="entry name" value="BTAD"/>
    <property type="match status" value="1"/>
</dbReference>
<proteinExistence type="inferred from homology"/>
<keyword evidence="4" id="KW-0804">Transcription</keyword>
<dbReference type="InterPro" id="IPR016032">
    <property type="entry name" value="Sig_transdc_resp-reg_C-effctor"/>
</dbReference>
<reference evidence="8 9" key="1">
    <citation type="submission" date="2024-10" db="EMBL/GenBank/DDBJ databases">
        <title>The Natural Products Discovery Center: Release of the First 8490 Sequenced Strains for Exploring Actinobacteria Biosynthetic Diversity.</title>
        <authorList>
            <person name="Kalkreuter E."/>
            <person name="Kautsar S.A."/>
            <person name="Yang D."/>
            <person name="Bader C.D."/>
            <person name="Teijaro C.N."/>
            <person name="Fluegel L."/>
            <person name="Davis C.M."/>
            <person name="Simpson J.R."/>
            <person name="Lauterbach L."/>
            <person name="Steele A.D."/>
            <person name="Gui C."/>
            <person name="Meng S."/>
            <person name="Li G."/>
            <person name="Viehrig K."/>
            <person name="Ye F."/>
            <person name="Su P."/>
            <person name="Kiefer A.F."/>
            <person name="Nichols A."/>
            <person name="Cepeda A.J."/>
            <person name="Yan W."/>
            <person name="Fan B."/>
            <person name="Jiang Y."/>
            <person name="Adhikari A."/>
            <person name="Zheng C.-J."/>
            <person name="Schuster L."/>
            <person name="Cowan T.M."/>
            <person name="Smanski M.J."/>
            <person name="Chevrette M.G."/>
            <person name="De Carvalho L.P.S."/>
            <person name="Shen B."/>
        </authorList>
    </citation>
    <scope>NUCLEOTIDE SEQUENCE [LARGE SCALE GENOMIC DNA]</scope>
    <source>
        <strain evidence="8 9">NPDC049845</strain>
    </source>
</reference>
<organism evidence="8 9">
    <name type="scientific">Micromonospora maritima</name>
    <dbReference type="NCBI Taxonomy" id="986711"/>
    <lineage>
        <taxon>Bacteria</taxon>
        <taxon>Bacillati</taxon>
        <taxon>Actinomycetota</taxon>
        <taxon>Actinomycetes</taxon>
        <taxon>Micromonosporales</taxon>
        <taxon>Micromonosporaceae</taxon>
        <taxon>Micromonospora</taxon>
    </lineage>
</organism>
<dbReference type="SUPFAM" id="SSF52540">
    <property type="entry name" value="P-loop containing nucleoside triphosphate hydrolases"/>
    <property type="match status" value="1"/>
</dbReference>
<evidence type="ECO:0000256" key="1">
    <source>
        <dbReference type="ARBA" id="ARBA00005820"/>
    </source>
</evidence>
<evidence type="ECO:0000259" key="7">
    <source>
        <dbReference type="PROSITE" id="PS51755"/>
    </source>
</evidence>
<dbReference type="EMBL" id="JBITLE010000003">
    <property type="protein sequence ID" value="MFI7263001.1"/>
    <property type="molecule type" value="Genomic_DNA"/>
</dbReference>
<keyword evidence="3 5" id="KW-0238">DNA-binding</keyword>
<dbReference type="InterPro" id="IPR051677">
    <property type="entry name" value="AfsR-DnrI-RedD_regulator"/>
</dbReference>
<gene>
    <name evidence="8" type="ORF">ACIBP4_11940</name>
</gene>
<dbReference type="Gene3D" id="1.25.40.10">
    <property type="entry name" value="Tetratricopeptide repeat domain"/>
    <property type="match status" value="1"/>
</dbReference>
<evidence type="ECO:0000256" key="4">
    <source>
        <dbReference type="ARBA" id="ARBA00023163"/>
    </source>
</evidence>
<comment type="similarity">
    <text evidence="1">Belongs to the AfsR/DnrI/RedD regulatory family.</text>
</comment>
<dbReference type="RefSeq" id="WP_396768905.1">
    <property type="nucleotide sequence ID" value="NZ_JBITLA010000003.1"/>
</dbReference>
<evidence type="ECO:0000256" key="2">
    <source>
        <dbReference type="ARBA" id="ARBA00023015"/>
    </source>
</evidence>
<name>A0ABW7ZJH3_9ACTN</name>
<keyword evidence="9" id="KW-1185">Reference proteome</keyword>
<dbReference type="PRINTS" id="PR00364">
    <property type="entry name" value="DISEASERSIST"/>
</dbReference>
<dbReference type="CDD" id="cd15831">
    <property type="entry name" value="BTAD"/>
    <property type="match status" value="1"/>
</dbReference>
<dbReference type="PANTHER" id="PTHR35807:SF1">
    <property type="entry name" value="TRANSCRIPTIONAL REGULATOR REDD"/>
    <property type="match status" value="1"/>
</dbReference>
<keyword evidence="2" id="KW-0805">Transcription regulation</keyword>
<evidence type="ECO:0000256" key="3">
    <source>
        <dbReference type="ARBA" id="ARBA00023125"/>
    </source>
</evidence>
<evidence type="ECO:0000313" key="8">
    <source>
        <dbReference type="EMBL" id="MFI7263001.1"/>
    </source>
</evidence>
<feature type="DNA-binding region" description="OmpR/PhoB-type" evidence="5">
    <location>
        <begin position="1"/>
        <end position="91"/>
    </location>
</feature>
<feature type="compositionally biased region" description="Pro residues" evidence="6">
    <location>
        <begin position="274"/>
        <end position="286"/>
    </location>
</feature>
<feature type="region of interest" description="Disordered" evidence="6">
    <location>
        <begin position="271"/>
        <end position="317"/>
    </location>
</feature>
<evidence type="ECO:0000313" key="9">
    <source>
        <dbReference type="Proteomes" id="UP001612812"/>
    </source>
</evidence>
<dbReference type="Gene3D" id="3.40.50.300">
    <property type="entry name" value="P-loop containing nucleotide triphosphate hydrolases"/>
    <property type="match status" value="1"/>
</dbReference>
<feature type="domain" description="OmpR/PhoB-type" evidence="7">
    <location>
        <begin position="1"/>
        <end position="91"/>
    </location>
</feature>
<dbReference type="InterPro" id="IPR011990">
    <property type="entry name" value="TPR-like_helical_dom_sf"/>
</dbReference>
<protein>
    <submittedName>
        <fullName evidence="8">BTAD domain-containing putative transcriptional regulator</fullName>
    </submittedName>
</protein>
<sequence>MTRFAVLGPLTISLDTGPRSLPAAMQRKLLAVLLTRAGRVVSSTTLTEALWGGAPPARPQRALHVYVHRLRRALDDERRLAHQSGGYLLRVARDELDAHHFTDLLAQARTAAAQGRLAHADACYEQALHLWRGPAYADVTGVAVIDDEVARLTEQHLRCQEERIGVRLRLRRHAEVIGELRTLTEAHPYRENLRVMLMTALHGVGRQAEALEVYSDTRMLLVDQLGVEPGAPLQRLHLAILHGDDPAGPEPSPASVAPIPSAAMDVPTPLAAVPEPPPTVSLPPPARASTGALTLRDRSVTPDQPPTRRRGSPGLDRVPALLPADVYRYVARSAPLAELNALLTGPDQAGALPVVVVTGRAGVGKSALAVHWAHQIADRFPDGQLYVDLHGSDPADSASATAEVVRSFLSALGVPAHGIPNDLAGQVNLYRTLLHGRRMLVLLDNARDAGQAQPLLPGSTGCLIVVTSRDRLLSLVARQGAYPVPLTPLTARESYELLLQRLGAGRLATDTAAIGDIIAGCAGLPQALATVAAYAATHPELPLRQLADQIGGLRGPWRGTGALPPDRWSTPGRLDNAGCLPPG</sequence>
<dbReference type="Pfam" id="PF00486">
    <property type="entry name" value="Trans_reg_C"/>
    <property type="match status" value="1"/>
</dbReference>
<dbReference type="PANTHER" id="PTHR35807">
    <property type="entry name" value="TRANSCRIPTIONAL REGULATOR REDD-RELATED"/>
    <property type="match status" value="1"/>
</dbReference>
<comment type="caution">
    <text evidence="8">The sequence shown here is derived from an EMBL/GenBank/DDBJ whole genome shotgun (WGS) entry which is preliminary data.</text>
</comment>
<feature type="region of interest" description="Disordered" evidence="6">
    <location>
        <begin position="560"/>
        <end position="583"/>
    </location>
</feature>
<dbReference type="InterPro" id="IPR002182">
    <property type="entry name" value="NB-ARC"/>
</dbReference>
<dbReference type="InterPro" id="IPR001867">
    <property type="entry name" value="OmpR/PhoB-type_DNA-bd"/>
</dbReference>
<dbReference type="SMART" id="SM00862">
    <property type="entry name" value="Trans_reg_C"/>
    <property type="match status" value="1"/>
</dbReference>
<dbReference type="InterPro" id="IPR036388">
    <property type="entry name" value="WH-like_DNA-bd_sf"/>
</dbReference>
<dbReference type="SUPFAM" id="SSF46894">
    <property type="entry name" value="C-terminal effector domain of the bipartite response regulators"/>
    <property type="match status" value="1"/>
</dbReference>
<dbReference type="PROSITE" id="PS51755">
    <property type="entry name" value="OMPR_PHOB"/>
    <property type="match status" value="1"/>
</dbReference>
<dbReference type="Pfam" id="PF00931">
    <property type="entry name" value="NB-ARC"/>
    <property type="match status" value="1"/>
</dbReference>
<dbReference type="Gene3D" id="1.10.10.10">
    <property type="entry name" value="Winged helix-like DNA-binding domain superfamily/Winged helix DNA-binding domain"/>
    <property type="match status" value="1"/>
</dbReference>
<dbReference type="SUPFAM" id="SSF48452">
    <property type="entry name" value="TPR-like"/>
    <property type="match status" value="1"/>
</dbReference>
<accession>A0ABW7ZJH3</accession>